<dbReference type="EC" id="2.7.13.3" evidence="3"/>
<evidence type="ECO:0000256" key="11">
    <source>
        <dbReference type="ARBA" id="ARBA00023012"/>
    </source>
</evidence>
<feature type="modified residue" description="4-aspartylphosphate" evidence="14">
    <location>
        <position position="632"/>
    </location>
</feature>
<dbReference type="PRINTS" id="PR00344">
    <property type="entry name" value="BCTRLSENSOR"/>
</dbReference>
<evidence type="ECO:0000313" key="21">
    <source>
        <dbReference type="Proteomes" id="UP000470470"/>
    </source>
</evidence>
<evidence type="ECO:0000256" key="6">
    <source>
        <dbReference type="ARBA" id="ARBA00022692"/>
    </source>
</evidence>
<evidence type="ECO:0000256" key="10">
    <source>
        <dbReference type="ARBA" id="ARBA00022989"/>
    </source>
</evidence>
<evidence type="ECO:0000256" key="1">
    <source>
        <dbReference type="ARBA" id="ARBA00000085"/>
    </source>
</evidence>
<reference evidence="20 21" key="1">
    <citation type="submission" date="2020-02" db="EMBL/GenBank/DDBJ databases">
        <title>The whole genome sequence of CPCC 205119.</title>
        <authorList>
            <person name="Jiang Z."/>
        </authorList>
    </citation>
    <scope>NUCLEOTIDE SEQUENCE [LARGE SCALE GENOMIC DNA]</scope>
    <source>
        <strain evidence="20 21">CPCC 205119</strain>
    </source>
</reference>
<dbReference type="InterPro" id="IPR008207">
    <property type="entry name" value="Sig_transdc_His_kin_Hpt_dom"/>
</dbReference>
<keyword evidence="21" id="KW-1185">Reference proteome</keyword>
<dbReference type="Pfam" id="PF05231">
    <property type="entry name" value="MASE1"/>
    <property type="match status" value="1"/>
</dbReference>
<dbReference type="InterPro" id="IPR004358">
    <property type="entry name" value="Sig_transdc_His_kin-like_C"/>
</dbReference>
<dbReference type="Pfam" id="PF00512">
    <property type="entry name" value="HisKA"/>
    <property type="match status" value="1"/>
</dbReference>
<feature type="region of interest" description="Disordered" evidence="15">
    <location>
        <begin position="705"/>
        <end position="733"/>
    </location>
</feature>
<dbReference type="PROSITE" id="PS50894">
    <property type="entry name" value="HPT"/>
    <property type="match status" value="1"/>
</dbReference>
<evidence type="ECO:0000313" key="20">
    <source>
        <dbReference type="EMBL" id="NEL55132.1"/>
    </source>
</evidence>
<dbReference type="InterPro" id="IPR003661">
    <property type="entry name" value="HisK_dim/P_dom"/>
</dbReference>
<dbReference type="Pfam" id="PF01627">
    <property type="entry name" value="Hpt"/>
    <property type="match status" value="1"/>
</dbReference>
<keyword evidence="12 16" id="KW-0472">Membrane</keyword>
<proteinExistence type="predicted"/>
<dbReference type="PANTHER" id="PTHR45339:SF1">
    <property type="entry name" value="HYBRID SIGNAL TRANSDUCTION HISTIDINE KINASE J"/>
    <property type="match status" value="1"/>
</dbReference>
<keyword evidence="8" id="KW-0418">Kinase</keyword>
<dbReference type="InterPro" id="IPR001789">
    <property type="entry name" value="Sig_transdc_resp-reg_receiver"/>
</dbReference>
<organism evidence="20 21">
    <name type="scientific">Goekera deserti</name>
    <dbReference type="NCBI Taxonomy" id="2497753"/>
    <lineage>
        <taxon>Bacteria</taxon>
        <taxon>Bacillati</taxon>
        <taxon>Actinomycetota</taxon>
        <taxon>Actinomycetes</taxon>
        <taxon>Geodermatophilales</taxon>
        <taxon>Geodermatophilaceae</taxon>
        <taxon>Goekera</taxon>
    </lineage>
</organism>
<dbReference type="PROSITE" id="PS50110">
    <property type="entry name" value="RESPONSE_REGULATORY"/>
    <property type="match status" value="1"/>
</dbReference>
<evidence type="ECO:0000256" key="8">
    <source>
        <dbReference type="ARBA" id="ARBA00022777"/>
    </source>
</evidence>
<evidence type="ECO:0000256" key="16">
    <source>
        <dbReference type="SAM" id="Phobius"/>
    </source>
</evidence>
<keyword evidence="4" id="KW-1003">Cell membrane</keyword>
<keyword evidence="6 16" id="KW-0812">Transmembrane</keyword>
<keyword evidence="5 14" id="KW-0597">Phosphoprotein</keyword>
<dbReference type="SMART" id="SM00388">
    <property type="entry name" value="HisKA"/>
    <property type="match status" value="1"/>
</dbReference>
<evidence type="ECO:0000256" key="3">
    <source>
        <dbReference type="ARBA" id="ARBA00012438"/>
    </source>
</evidence>
<feature type="transmembrane region" description="Helical" evidence="16">
    <location>
        <begin position="288"/>
        <end position="307"/>
    </location>
</feature>
<dbReference type="InterPro" id="IPR036097">
    <property type="entry name" value="HisK_dim/P_sf"/>
</dbReference>
<dbReference type="GO" id="GO:0000155">
    <property type="term" value="F:phosphorelay sensor kinase activity"/>
    <property type="evidence" value="ECO:0007669"/>
    <property type="project" value="InterPro"/>
</dbReference>
<dbReference type="InterPro" id="IPR003594">
    <property type="entry name" value="HATPase_dom"/>
</dbReference>
<feature type="transmembrane region" description="Helical" evidence="16">
    <location>
        <begin position="178"/>
        <end position="196"/>
    </location>
</feature>
<dbReference type="InterPro" id="IPR036890">
    <property type="entry name" value="HATPase_C_sf"/>
</dbReference>
<comment type="subcellular location">
    <subcellularLocation>
        <location evidence="2">Cell membrane</location>
        <topology evidence="2">Multi-pass membrane protein</topology>
    </subcellularLocation>
</comment>
<gene>
    <name evidence="20" type="ORF">G1H19_14130</name>
</gene>
<sequence length="853" mass="88620">MPRPPALPARATRSRYPRLRWLLTAPVVSTVSWSVLFTLAVVAGRLTRLDGTTIALVWPAAAVGMLWIAAAWGRPRRLAVDLTALAVLSAVVNSATGTGPLVGSVLGLSNSVQAVVGAAVLVTLQRRWGSRPWQLRRTVDLGALVMASVVGAATAAFVGPVGIWLVEGAPLLPTMGAWTLRNATGAFVFTAVVLRLADLDLPRAVPSVRVAVELTGVGAAIALSYGAVFGMERQLPLAFLLIPLSMWLALRFDTTVAALHVLLAGVFVVALTMAGRGPFAVGDPWTRALLAQAFVAAAGLVALVLALQRDERVRLIARLERARSAAAEQAALLELASLHKSAFLATMSHEIRTPLNGVLGLTSLLAGTDLDDRQRAWAQAAERSGRALLALVNDVLDTAKIEAGAVELEDVPFDVRTVVEDAVLPLRATAEEKGLALVVACSHDLPEHRRGDPTRLRQVVTNLVANAVKFTDRGSVTVTVDGDDDGLLVVVTDTGIGMTPEQLTRLFTPFGQADSSTTRRFGGSGLGLCIAQGLAERMGGRITVLSQAGTGSAFRADLPLPAAASAPPTTPAGPDAVAGPVLRVLVAEDNEVNQLVARAVLEARGLLVDVVADGAAAVAAVRAHDYAAVFMDCQMPGTDGLEATRRIRADERAHGRAPLPVIAMTASAFDADRLACRQAGMDGFLPKPWTPEQLAAAVGRVVASAAERAPGTPSPAPVPAREQQPDPRPVRGRDALLDPVLERLDELFEGIDAADAAPMRQQVLDSFAERAPGLVADLAAAQQHGDAAALARAAHALRGMAGNLGATAIAALGAEIEESAPGQVPSDAVDRLGTLVDQLLAALPALSGAGAPG</sequence>
<dbReference type="Gene3D" id="3.30.565.10">
    <property type="entry name" value="Histidine kinase-like ATPase, C-terminal domain"/>
    <property type="match status" value="1"/>
</dbReference>
<feature type="domain" description="HPt" evidence="19">
    <location>
        <begin position="756"/>
        <end position="846"/>
    </location>
</feature>
<dbReference type="SUPFAM" id="SSF47226">
    <property type="entry name" value="Histidine-containing phosphotransfer domain, HPT domain"/>
    <property type="match status" value="1"/>
</dbReference>
<dbReference type="GO" id="GO:0005524">
    <property type="term" value="F:ATP binding"/>
    <property type="evidence" value="ECO:0007669"/>
    <property type="project" value="UniProtKB-KW"/>
</dbReference>
<feature type="domain" description="Response regulatory" evidence="18">
    <location>
        <begin position="583"/>
        <end position="702"/>
    </location>
</feature>
<dbReference type="Gene3D" id="3.40.50.2300">
    <property type="match status" value="1"/>
</dbReference>
<accession>A0A7K3WFG2</accession>
<evidence type="ECO:0000256" key="14">
    <source>
        <dbReference type="PROSITE-ProRule" id="PRU00169"/>
    </source>
</evidence>
<dbReference type="RefSeq" id="WP_152729306.1">
    <property type="nucleotide sequence ID" value="NZ_JAABOZ010000003.1"/>
</dbReference>
<evidence type="ECO:0000256" key="13">
    <source>
        <dbReference type="PROSITE-ProRule" id="PRU00110"/>
    </source>
</evidence>
<feature type="compositionally biased region" description="Basic and acidic residues" evidence="15">
    <location>
        <begin position="723"/>
        <end position="733"/>
    </location>
</feature>
<evidence type="ECO:0000256" key="4">
    <source>
        <dbReference type="ARBA" id="ARBA00022475"/>
    </source>
</evidence>
<dbReference type="SUPFAM" id="SSF47384">
    <property type="entry name" value="Homodimeric domain of signal transducing histidine kinase"/>
    <property type="match status" value="1"/>
</dbReference>
<evidence type="ECO:0000259" key="17">
    <source>
        <dbReference type="PROSITE" id="PS50109"/>
    </source>
</evidence>
<dbReference type="Pfam" id="PF00072">
    <property type="entry name" value="Response_reg"/>
    <property type="match status" value="1"/>
</dbReference>
<feature type="transmembrane region" description="Helical" evidence="16">
    <location>
        <begin position="257"/>
        <end position="276"/>
    </location>
</feature>
<comment type="caution">
    <text evidence="20">The sequence shown here is derived from an EMBL/GenBank/DDBJ whole genome shotgun (WGS) entry which is preliminary data.</text>
</comment>
<keyword evidence="10 16" id="KW-1133">Transmembrane helix</keyword>
<dbReference type="SUPFAM" id="SSF52172">
    <property type="entry name" value="CheY-like"/>
    <property type="match status" value="1"/>
</dbReference>
<keyword evidence="7" id="KW-0547">Nucleotide-binding</keyword>
<comment type="catalytic activity">
    <reaction evidence="1">
        <text>ATP + protein L-histidine = ADP + protein N-phospho-L-histidine.</text>
        <dbReference type="EC" id="2.7.13.3"/>
    </reaction>
</comment>
<dbReference type="FunFam" id="3.30.565.10:FF:000078">
    <property type="entry name" value="Two-component sensor histidine kinase"/>
    <property type="match status" value="1"/>
</dbReference>
<dbReference type="CDD" id="cd17546">
    <property type="entry name" value="REC_hyHK_CKI1_RcsC-like"/>
    <property type="match status" value="1"/>
</dbReference>
<evidence type="ECO:0000259" key="18">
    <source>
        <dbReference type="PROSITE" id="PS50110"/>
    </source>
</evidence>
<evidence type="ECO:0000256" key="12">
    <source>
        <dbReference type="ARBA" id="ARBA00023136"/>
    </source>
</evidence>
<dbReference type="CDD" id="cd00082">
    <property type="entry name" value="HisKA"/>
    <property type="match status" value="1"/>
</dbReference>
<feature type="transmembrane region" description="Helical" evidence="16">
    <location>
        <begin position="101"/>
        <end position="122"/>
    </location>
</feature>
<dbReference type="InterPro" id="IPR011006">
    <property type="entry name" value="CheY-like_superfamily"/>
</dbReference>
<dbReference type="Proteomes" id="UP000470470">
    <property type="component" value="Unassembled WGS sequence"/>
</dbReference>
<dbReference type="InterPro" id="IPR036641">
    <property type="entry name" value="HPT_dom_sf"/>
</dbReference>
<evidence type="ECO:0000259" key="19">
    <source>
        <dbReference type="PROSITE" id="PS50894"/>
    </source>
</evidence>
<evidence type="ECO:0000256" key="7">
    <source>
        <dbReference type="ARBA" id="ARBA00022741"/>
    </source>
</evidence>
<feature type="modified residue" description="Phosphohistidine" evidence="13">
    <location>
        <position position="795"/>
    </location>
</feature>
<feature type="transmembrane region" description="Helical" evidence="16">
    <location>
        <begin position="54"/>
        <end position="71"/>
    </location>
</feature>
<dbReference type="Pfam" id="PF02518">
    <property type="entry name" value="HATPase_c"/>
    <property type="match status" value="1"/>
</dbReference>
<dbReference type="SMART" id="SM00448">
    <property type="entry name" value="REC"/>
    <property type="match status" value="1"/>
</dbReference>
<dbReference type="EMBL" id="JAAGWK010000020">
    <property type="protein sequence ID" value="NEL55132.1"/>
    <property type="molecule type" value="Genomic_DNA"/>
</dbReference>
<dbReference type="SMART" id="SM00387">
    <property type="entry name" value="HATPase_c"/>
    <property type="match status" value="1"/>
</dbReference>
<feature type="transmembrane region" description="Helical" evidence="16">
    <location>
        <begin position="78"/>
        <end position="95"/>
    </location>
</feature>
<keyword evidence="11" id="KW-0902">Two-component regulatory system</keyword>
<keyword evidence="8" id="KW-0808">Transferase</keyword>
<dbReference type="SMART" id="SM00073">
    <property type="entry name" value="HPT"/>
    <property type="match status" value="1"/>
</dbReference>
<dbReference type="SUPFAM" id="SSF55874">
    <property type="entry name" value="ATPase domain of HSP90 chaperone/DNA topoisomerase II/histidine kinase"/>
    <property type="match status" value="1"/>
</dbReference>
<evidence type="ECO:0000256" key="5">
    <source>
        <dbReference type="ARBA" id="ARBA00022553"/>
    </source>
</evidence>
<dbReference type="InterPro" id="IPR005467">
    <property type="entry name" value="His_kinase_dom"/>
</dbReference>
<dbReference type="PROSITE" id="PS50109">
    <property type="entry name" value="HIS_KIN"/>
    <property type="match status" value="1"/>
</dbReference>
<evidence type="ECO:0000256" key="9">
    <source>
        <dbReference type="ARBA" id="ARBA00022840"/>
    </source>
</evidence>
<dbReference type="Gene3D" id="1.20.120.160">
    <property type="entry name" value="HPT domain"/>
    <property type="match status" value="1"/>
</dbReference>
<feature type="transmembrane region" description="Helical" evidence="16">
    <location>
        <begin position="208"/>
        <end position="228"/>
    </location>
</feature>
<feature type="transmembrane region" description="Helical" evidence="16">
    <location>
        <begin position="143"/>
        <end position="166"/>
    </location>
</feature>
<dbReference type="GO" id="GO:0005886">
    <property type="term" value="C:plasma membrane"/>
    <property type="evidence" value="ECO:0007669"/>
    <property type="project" value="UniProtKB-SubCell"/>
</dbReference>
<keyword evidence="9" id="KW-0067">ATP-binding</keyword>
<name>A0A7K3WFG2_9ACTN</name>
<dbReference type="AlphaFoldDB" id="A0A7K3WFG2"/>
<dbReference type="Gene3D" id="1.10.287.130">
    <property type="match status" value="1"/>
</dbReference>
<dbReference type="PANTHER" id="PTHR45339">
    <property type="entry name" value="HYBRID SIGNAL TRANSDUCTION HISTIDINE KINASE J"/>
    <property type="match status" value="1"/>
</dbReference>
<evidence type="ECO:0000256" key="2">
    <source>
        <dbReference type="ARBA" id="ARBA00004651"/>
    </source>
</evidence>
<protein>
    <recommendedName>
        <fullName evidence="3">histidine kinase</fullName>
        <ecNumber evidence="3">2.7.13.3</ecNumber>
    </recommendedName>
</protein>
<dbReference type="CDD" id="cd16922">
    <property type="entry name" value="HATPase_EvgS-ArcB-TorS-like"/>
    <property type="match status" value="1"/>
</dbReference>
<evidence type="ECO:0000256" key="15">
    <source>
        <dbReference type="SAM" id="MobiDB-lite"/>
    </source>
</evidence>
<feature type="transmembrane region" description="Helical" evidence="16">
    <location>
        <begin position="21"/>
        <end position="42"/>
    </location>
</feature>
<feature type="domain" description="Histidine kinase" evidence="17">
    <location>
        <begin position="346"/>
        <end position="562"/>
    </location>
</feature>
<dbReference type="InterPro" id="IPR007895">
    <property type="entry name" value="MASE1"/>
</dbReference>